<dbReference type="EMBL" id="JAAPAO010002979">
    <property type="protein sequence ID" value="KAF4646951.1"/>
    <property type="molecule type" value="Genomic_DNA"/>
</dbReference>
<sequence length="103" mass="11884">MSPKKTVILFDTVKVNALGLEYTDYGKFVRFPLPRWQAIYHIEPDRVWTYRGVLSHLGQLTAESDVLPEHCLEQRNLLQGLLAAERHRLHKGWNDVISKSLGT</sequence>
<name>A0A7J6KK56_PERCH</name>
<evidence type="ECO:0000313" key="2">
    <source>
        <dbReference type="Proteomes" id="UP000591131"/>
    </source>
</evidence>
<evidence type="ECO:0000313" key="1">
    <source>
        <dbReference type="EMBL" id="KAF4646951.1"/>
    </source>
</evidence>
<feature type="non-terminal residue" evidence="1">
    <location>
        <position position="103"/>
    </location>
</feature>
<dbReference type="AlphaFoldDB" id="A0A7J6KK56"/>
<organism evidence="1 2">
    <name type="scientific">Perkinsus chesapeaki</name>
    <name type="common">Clam parasite</name>
    <name type="synonym">Perkinsus andrewsi</name>
    <dbReference type="NCBI Taxonomy" id="330153"/>
    <lineage>
        <taxon>Eukaryota</taxon>
        <taxon>Sar</taxon>
        <taxon>Alveolata</taxon>
        <taxon>Perkinsozoa</taxon>
        <taxon>Perkinsea</taxon>
        <taxon>Perkinsida</taxon>
        <taxon>Perkinsidae</taxon>
        <taxon>Perkinsus</taxon>
    </lineage>
</organism>
<reference evidence="1 2" key="1">
    <citation type="submission" date="2020-04" db="EMBL/GenBank/DDBJ databases">
        <title>Perkinsus chesapeaki whole genome sequence.</title>
        <authorList>
            <person name="Bogema D.R."/>
        </authorList>
    </citation>
    <scope>NUCLEOTIDE SEQUENCE [LARGE SCALE GENOMIC DNA]</scope>
    <source>
        <strain evidence="1">ATCC PRA-425</strain>
    </source>
</reference>
<accession>A0A7J6KK56</accession>
<comment type="caution">
    <text evidence="1">The sequence shown here is derived from an EMBL/GenBank/DDBJ whole genome shotgun (WGS) entry which is preliminary data.</text>
</comment>
<keyword evidence="2" id="KW-1185">Reference proteome</keyword>
<gene>
    <name evidence="1" type="ORF">FOL47_005309</name>
</gene>
<proteinExistence type="predicted"/>
<protein>
    <submittedName>
        <fullName evidence="1">Uncharacterized protein</fullName>
    </submittedName>
</protein>
<dbReference type="Proteomes" id="UP000591131">
    <property type="component" value="Unassembled WGS sequence"/>
</dbReference>
<dbReference type="OrthoDB" id="441971at2759"/>